<reference evidence="1" key="1">
    <citation type="submission" date="2023-04" db="EMBL/GenBank/DDBJ databases">
        <title>A chromosome-level genome assembly of the parasitoid wasp Eretmocerus hayati.</title>
        <authorList>
            <person name="Zhong Y."/>
            <person name="Liu S."/>
            <person name="Liu Y."/>
        </authorList>
    </citation>
    <scope>NUCLEOTIDE SEQUENCE</scope>
    <source>
        <strain evidence="1">ZJU_SS_LIU_2023</strain>
    </source>
</reference>
<dbReference type="Proteomes" id="UP001239111">
    <property type="component" value="Chromosome 1"/>
</dbReference>
<proteinExistence type="predicted"/>
<evidence type="ECO:0000313" key="1">
    <source>
        <dbReference type="EMBL" id="KAJ8684364.1"/>
    </source>
</evidence>
<evidence type="ECO:0000313" key="2">
    <source>
        <dbReference type="Proteomes" id="UP001239111"/>
    </source>
</evidence>
<protein>
    <submittedName>
        <fullName evidence="1">Uncharacterized protein</fullName>
    </submittedName>
</protein>
<organism evidence="1 2">
    <name type="scientific">Eretmocerus hayati</name>
    <dbReference type="NCBI Taxonomy" id="131215"/>
    <lineage>
        <taxon>Eukaryota</taxon>
        <taxon>Metazoa</taxon>
        <taxon>Ecdysozoa</taxon>
        <taxon>Arthropoda</taxon>
        <taxon>Hexapoda</taxon>
        <taxon>Insecta</taxon>
        <taxon>Pterygota</taxon>
        <taxon>Neoptera</taxon>
        <taxon>Endopterygota</taxon>
        <taxon>Hymenoptera</taxon>
        <taxon>Apocrita</taxon>
        <taxon>Proctotrupomorpha</taxon>
        <taxon>Chalcidoidea</taxon>
        <taxon>Aphelinidae</taxon>
        <taxon>Aphelininae</taxon>
        <taxon>Eretmocerus</taxon>
    </lineage>
</organism>
<sequence>MLRVGIICALLALTTQTRGDVFNFNKLRNYTDFLGLTDRNNTNELWQGIIRDCRQKVTFSCIQKNAYSYLDRTFIDHDNITVFNGFSLTRNNLDYDGCNKEEIRDNLVDDATGSSETKKSERTSDTDDSEEDENLSPLEEITHALRKKAIKFLATRDYQIQLPESIGGGSGLRVSPREIDENGALIRIDFNHREIEESRQNGRLFGKIKKQIQNKILTAVIIGILLIKILKLKFMFVVPFLFGVGTAKKLFLKLLLFFVPAFAHVFKLCSSYYSSHATKYHHHHHKIAHHHHHIPVAVPVPYSKPIYYDHPPPSHSYGPPEPPQILEEEFQGYDYAHPHIQYRKDIEELKEWGIEPYEESYDQVAPQAGVIHPGMHHPGGPKLGPKIPSAFGIPPQYAANAKPIGVFDKSRPPPGYSQSPAYPFYGPLPPAPVNKQPLQSSSLPIGVVEAPDYSPPVSQPTQPARQPSVNHIVPQQNQLGFSPQRSDTQHKASDISKTGAVQSTVGAQDDEFYGPIIQRLNIIFDQMRLSDELCRERLICSMYKEPTRWSPYSNLVSNELSRDPQELQTGGSASASSQKFYRYLNAARLGQDRGDCMKTYQCNIRTE</sequence>
<dbReference type="EMBL" id="CM056741">
    <property type="protein sequence ID" value="KAJ8684364.1"/>
    <property type="molecule type" value="Genomic_DNA"/>
</dbReference>
<gene>
    <name evidence="1" type="ORF">QAD02_020156</name>
</gene>
<name>A0ACC2PP45_9HYME</name>
<accession>A0ACC2PP45</accession>
<comment type="caution">
    <text evidence="1">The sequence shown here is derived from an EMBL/GenBank/DDBJ whole genome shotgun (WGS) entry which is preliminary data.</text>
</comment>
<keyword evidence="2" id="KW-1185">Reference proteome</keyword>